<evidence type="ECO:0000313" key="1">
    <source>
        <dbReference type="EMBL" id="QNT60255.2"/>
    </source>
</evidence>
<organism evidence="1 2">
    <name type="scientific">Neisseria musculi</name>
    <dbReference type="NCBI Taxonomy" id="1815583"/>
    <lineage>
        <taxon>Bacteria</taxon>
        <taxon>Pseudomonadati</taxon>
        <taxon>Pseudomonadota</taxon>
        <taxon>Betaproteobacteria</taxon>
        <taxon>Neisseriales</taxon>
        <taxon>Neisseriaceae</taxon>
        <taxon>Neisseria</taxon>
    </lineage>
</organism>
<sequence length="410" mass="44813">MVFARRHYRFLPEESGCETAERAAEPVPHYPVAAACRPVLKPCIQDGRVILIQKNTLADGFLSGCVSIVYDCVKICCANIKHKQSGRPSEEFSDGLNIPRNPFDSPLMNTDIQHALQQLNTLILGKENVLQQLFAAVLAGGHVLLEDVPGVGKTTLAHGVAAVLGLDYRRVQFTNDMLPSDLLGINVYRPNEGRFEFHPGPVFHHFLLADEINRASPKLQSALLEAMEERQVSVDGQTYALPGPFIVIATQNPAEQLGTFPLPESQLDRFMMRLSMGYPAADAEKRLYAEGSGRRNLPALQAVCDAATLAQWQRQAAQVKCSQAAADYVYRLVQATRQPGRFVIGLSPRAGLAVVAAAKARAFMLGRPHVLPEDIKAVWVPVANHRLQPVQQGLTGAQILADLLNHVAVA</sequence>
<proteinExistence type="predicted"/>
<dbReference type="Proteomes" id="UP000516412">
    <property type="component" value="Chromosome"/>
</dbReference>
<protein>
    <submittedName>
        <fullName evidence="1">Sigma-54 interaction domain protein</fullName>
    </submittedName>
</protein>
<evidence type="ECO:0000313" key="2">
    <source>
        <dbReference type="Proteomes" id="UP000516412"/>
    </source>
</evidence>
<gene>
    <name evidence="1" type="ORF">H7A79_0920</name>
</gene>
<keyword evidence="2" id="KW-1185">Reference proteome</keyword>
<name>A0ACD0ZQY0_9NEIS</name>
<reference evidence="1" key="1">
    <citation type="submission" date="2024-06" db="EMBL/GenBank/DDBJ databases">
        <title>Complete Genome Sequence of mouse commensal type strain Neisseria musculi.</title>
        <authorList>
            <person name="Thapa E."/>
            <person name="Aluvathingal J."/>
            <person name="Nadendla S."/>
            <person name="Mehta A."/>
            <person name="Tettelin H."/>
            <person name="Weyand N.J."/>
        </authorList>
    </citation>
    <scope>NUCLEOTIDE SEQUENCE</scope>
    <source>
        <strain evidence="1">NW831</strain>
    </source>
</reference>
<dbReference type="EMBL" id="CP060414">
    <property type="protein sequence ID" value="QNT60255.2"/>
    <property type="molecule type" value="Genomic_DNA"/>
</dbReference>
<accession>A0ACD0ZQY0</accession>